<dbReference type="Proteomes" id="UP001281147">
    <property type="component" value="Unassembled WGS sequence"/>
</dbReference>
<name>A0ACC3MN48_9PEZI</name>
<accession>A0ACC3MN48</accession>
<reference evidence="1" key="1">
    <citation type="submission" date="2023-07" db="EMBL/GenBank/DDBJ databases">
        <title>Black Yeasts Isolated from many extreme environments.</title>
        <authorList>
            <person name="Coleine C."/>
            <person name="Stajich J.E."/>
            <person name="Selbmann L."/>
        </authorList>
    </citation>
    <scope>NUCLEOTIDE SEQUENCE</scope>
    <source>
        <strain evidence="1">CCFEE 5714</strain>
    </source>
</reference>
<evidence type="ECO:0000313" key="2">
    <source>
        <dbReference type="Proteomes" id="UP001281147"/>
    </source>
</evidence>
<evidence type="ECO:0000313" key="1">
    <source>
        <dbReference type="EMBL" id="KAK3698615.1"/>
    </source>
</evidence>
<proteinExistence type="predicted"/>
<keyword evidence="2" id="KW-1185">Reference proteome</keyword>
<protein>
    <submittedName>
        <fullName evidence="1">Uncharacterized protein</fullName>
    </submittedName>
</protein>
<comment type="caution">
    <text evidence="1">The sequence shown here is derived from an EMBL/GenBank/DDBJ whole genome shotgun (WGS) entry which is preliminary data.</text>
</comment>
<sequence>MSEKDAYKQSDGLQVVGTGLPRTGTLSLYTALGILGITPCHHFKTVMDDGFPYRQSQRWQQACKTKDAKARRDVIRQIYSDGGFKSGVDYPTSHFVEDLVELYPDAKFIHGIRSSPQQWRKSFNGTIGRVRSSAFYYSCFLFPQQRFSLQPLLGVLDACNIRNFHAGLVSSNDDVEVYHRHNAHVRQVVPASRLLEFDPKQGWGPLCQFLNVPIPTDEYGNELDYPHVNDTEKLNKVLNMMIAVGCVVWVAAIAATYFIVARLW</sequence>
<gene>
    <name evidence="1" type="ORF">LTR37_016843</name>
</gene>
<dbReference type="EMBL" id="JAUTXU010000208">
    <property type="protein sequence ID" value="KAK3698615.1"/>
    <property type="molecule type" value="Genomic_DNA"/>
</dbReference>
<organism evidence="1 2">
    <name type="scientific">Vermiconidia calcicola</name>
    <dbReference type="NCBI Taxonomy" id="1690605"/>
    <lineage>
        <taxon>Eukaryota</taxon>
        <taxon>Fungi</taxon>
        <taxon>Dikarya</taxon>
        <taxon>Ascomycota</taxon>
        <taxon>Pezizomycotina</taxon>
        <taxon>Dothideomycetes</taxon>
        <taxon>Dothideomycetidae</taxon>
        <taxon>Mycosphaerellales</taxon>
        <taxon>Extremaceae</taxon>
        <taxon>Vermiconidia</taxon>
    </lineage>
</organism>